<reference evidence="1 2" key="1">
    <citation type="submission" date="2020-06" db="EMBL/GenBank/DDBJ databases">
        <title>Transcriptomic and genomic resources for Thalictrum thalictroides and T. hernandezii: Facilitating candidate gene discovery in an emerging model plant lineage.</title>
        <authorList>
            <person name="Arias T."/>
            <person name="Riano-Pachon D.M."/>
            <person name="Di Stilio V.S."/>
        </authorList>
    </citation>
    <scope>NUCLEOTIDE SEQUENCE [LARGE SCALE GENOMIC DNA]</scope>
    <source>
        <strain evidence="2">cv. WT478/WT964</strain>
        <tissue evidence="1">Leaves</tissue>
    </source>
</reference>
<proteinExistence type="predicted"/>
<evidence type="ECO:0000313" key="2">
    <source>
        <dbReference type="Proteomes" id="UP000554482"/>
    </source>
</evidence>
<dbReference type="Proteomes" id="UP000554482">
    <property type="component" value="Unassembled WGS sequence"/>
</dbReference>
<accession>A0A7J6W100</accession>
<keyword evidence="2" id="KW-1185">Reference proteome</keyword>
<name>A0A7J6W100_THATH</name>
<protein>
    <submittedName>
        <fullName evidence="1">Uncharacterized protein</fullName>
    </submittedName>
</protein>
<dbReference type="AlphaFoldDB" id="A0A7J6W100"/>
<sequence>MELLQQFSSIRSPYSSYGFPSKSHGDGQHEFDCTRDIYQWGLLIGKPLSHERTTLQIRWSPPFDSWLELNTDGSSLSLSDFRPTESDVVIRNSYAEVI</sequence>
<gene>
    <name evidence="1" type="ORF">FRX31_019651</name>
</gene>
<comment type="caution">
    <text evidence="1">The sequence shown here is derived from an EMBL/GenBank/DDBJ whole genome shotgun (WGS) entry which is preliminary data.</text>
</comment>
<dbReference type="EMBL" id="JABWDY010023660">
    <property type="protein sequence ID" value="KAF5190763.1"/>
    <property type="molecule type" value="Genomic_DNA"/>
</dbReference>
<evidence type="ECO:0000313" key="1">
    <source>
        <dbReference type="EMBL" id="KAF5190763.1"/>
    </source>
</evidence>
<organism evidence="1 2">
    <name type="scientific">Thalictrum thalictroides</name>
    <name type="common">Rue-anemone</name>
    <name type="synonym">Anemone thalictroides</name>
    <dbReference type="NCBI Taxonomy" id="46969"/>
    <lineage>
        <taxon>Eukaryota</taxon>
        <taxon>Viridiplantae</taxon>
        <taxon>Streptophyta</taxon>
        <taxon>Embryophyta</taxon>
        <taxon>Tracheophyta</taxon>
        <taxon>Spermatophyta</taxon>
        <taxon>Magnoliopsida</taxon>
        <taxon>Ranunculales</taxon>
        <taxon>Ranunculaceae</taxon>
        <taxon>Thalictroideae</taxon>
        <taxon>Thalictrum</taxon>
    </lineage>
</organism>